<dbReference type="PROSITE" id="PS51000">
    <property type="entry name" value="HTH_DEOR_2"/>
    <property type="match status" value="1"/>
</dbReference>
<dbReference type="InterPro" id="IPR050313">
    <property type="entry name" value="Carb_Metab_HTH_regulators"/>
</dbReference>
<evidence type="ECO:0000313" key="7">
    <source>
        <dbReference type="Proteomes" id="UP000721844"/>
    </source>
</evidence>
<keyword evidence="1" id="KW-0678">Repressor</keyword>
<evidence type="ECO:0000256" key="4">
    <source>
        <dbReference type="ARBA" id="ARBA00023163"/>
    </source>
</evidence>
<evidence type="ECO:0000313" key="6">
    <source>
        <dbReference type="EMBL" id="MCB8882011.1"/>
    </source>
</evidence>
<feature type="domain" description="HTH deoR-type" evidence="5">
    <location>
        <begin position="11"/>
        <end position="66"/>
    </location>
</feature>
<gene>
    <name evidence="6" type="ORF">ACELLULO517_17335</name>
</gene>
<dbReference type="Pfam" id="PF00455">
    <property type="entry name" value="DeoRC"/>
    <property type="match status" value="1"/>
</dbReference>
<reference evidence="6 7" key="1">
    <citation type="journal article" date="2021" name="Microorganisms">
        <title>Acidisoma silvae sp. nov. and Acidisomacellulosilytica sp. nov., Two Acidophilic Bacteria Isolated from Decaying Wood, Hydrolyzing Cellulose and Producing Poly-3-hydroxybutyrate.</title>
        <authorList>
            <person name="Mieszkin S."/>
            <person name="Pouder E."/>
            <person name="Uroz S."/>
            <person name="Simon-Colin C."/>
            <person name="Alain K."/>
        </authorList>
    </citation>
    <scope>NUCLEOTIDE SEQUENCE [LARGE SCALE GENOMIC DNA]</scope>
    <source>
        <strain evidence="6 7">HW T5.17</strain>
    </source>
</reference>
<dbReference type="InterPro" id="IPR018356">
    <property type="entry name" value="Tscrpt_reg_HTH_DeoR_CS"/>
</dbReference>
<dbReference type="Proteomes" id="UP000721844">
    <property type="component" value="Unassembled WGS sequence"/>
</dbReference>
<name>A0A963Z3X9_9PROT</name>
<proteinExistence type="predicted"/>
<dbReference type="SUPFAM" id="SSF46785">
    <property type="entry name" value="Winged helix' DNA-binding domain"/>
    <property type="match status" value="1"/>
</dbReference>
<keyword evidence="2" id="KW-0805">Transcription regulation</keyword>
<dbReference type="SMART" id="SM01134">
    <property type="entry name" value="DeoRC"/>
    <property type="match status" value="1"/>
</dbReference>
<dbReference type="SMART" id="SM00420">
    <property type="entry name" value="HTH_DEOR"/>
    <property type="match status" value="1"/>
</dbReference>
<organism evidence="6 7">
    <name type="scientific">Acidisoma cellulosilyticum</name>
    <dbReference type="NCBI Taxonomy" id="2802395"/>
    <lineage>
        <taxon>Bacteria</taxon>
        <taxon>Pseudomonadati</taxon>
        <taxon>Pseudomonadota</taxon>
        <taxon>Alphaproteobacteria</taxon>
        <taxon>Acetobacterales</taxon>
        <taxon>Acidocellaceae</taxon>
        <taxon>Acidisoma</taxon>
    </lineage>
</organism>
<protein>
    <submittedName>
        <fullName evidence="6">DeoR/GlpR transcriptional regulator</fullName>
    </submittedName>
</protein>
<sequence>MSETTEDFMLPGSRQRSLVDFIRHKGHVTVAELTTMFGVSRDTIRRDLQVLERQGVLTRTHGGALAGDGLVARETRFQSRMTEQTSSKRLIGRAAAGLIREGETLILNGGSSTCAFAAELGRLRDLTIVTNNLMLPTLVPRSAARSIYLLGGAYWDNAQITVGAVKIAGSARISVDTAVVGVTGIDATGLSISRLEEAQVTVEMMDAARRVIVVVDSSKFDAPAFAHVADFARVQYVVTDRAPPADIADAMAQAGVELVIASG</sequence>
<dbReference type="InterPro" id="IPR036390">
    <property type="entry name" value="WH_DNA-bd_sf"/>
</dbReference>
<evidence type="ECO:0000256" key="2">
    <source>
        <dbReference type="ARBA" id="ARBA00023015"/>
    </source>
</evidence>
<dbReference type="InterPro" id="IPR001034">
    <property type="entry name" value="DeoR_HTH"/>
</dbReference>
<dbReference type="GO" id="GO:0003677">
    <property type="term" value="F:DNA binding"/>
    <property type="evidence" value="ECO:0007669"/>
    <property type="project" value="UniProtKB-KW"/>
</dbReference>
<evidence type="ECO:0000259" key="5">
    <source>
        <dbReference type="PROSITE" id="PS51000"/>
    </source>
</evidence>
<dbReference type="Pfam" id="PF08220">
    <property type="entry name" value="HTH_DeoR"/>
    <property type="match status" value="1"/>
</dbReference>
<keyword evidence="3" id="KW-0238">DNA-binding</keyword>
<accession>A0A963Z3X9</accession>
<dbReference type="AlphaFoldDB" id="A0A963Z3X9"/>
<evidence type="ECO:0000256" key="1">
    <source>
        <dbReference type="ARBA" id="ARBA00022491"/>
    </source>
</evidence>
<dbReference type="SUPFAM" id="SSF100950">
    <property type="entry name" value="NagB/RpiA/CoA transferase-like"/>
    <property type="match status" value="1"/>
</dbReference>
<dbReference type="RefSeq" id="WP_227308663.1">
    <property type="nucleotide sequence ID" value="NZ_JAESVA010000005.1"/>
</dbReference>
<dbReference type="InterPro" id="IPR014036">
    <property type="entry name" value="DeoR-like_C"/>
</dbReference>
<dbReference type="PROSITE" id="PS00894">
    <property type="entry name" value="HTH_DEOR_1"/>
    <property type="match status" value="1"/>
</dbReference>
<dbReference type="GO" id="GO:0003700">
    <property type="term" value="F:DNA-binding transcription factor activity"/>
    <property type="evidence" value="ECO:0007669"/>
    <property type="project" value="InterPro"/>
</dbReference>
<dbReference type="Gene3D" id="1.10.10.10">
    <property type="entry name" value="Winged helix-like DNA-binding domain superfamily/Winged helix DNA-binding domain"/>
    <property type="match status" value="1"/>
</dbReference>
<evidence type="ECO:0000256" key="3">
    <source>
        <dbReference type="ARBA" id="ARBA00023125"/>
    </source>
</evidence>
<dbReference type="PRINTS" id="PR00037">
    <property type="entry name" value="HTHLACR"/>
</dbReference>
<dbReference type="Gene3D" id="3.40.50.1360">
    <property type="match status" value="1"/>
</dbReference>
<keyword evidence="4" id="KW-0804">Transcription</keyword>
<comment type="caution">
    <text evidence="6">The sequence shown here is derived from an EMBL/GenBank/DDBJ whole genome shotgun (WGS) entry which is preliminary data.</text>
</comment>
<dbReference type="PANTHER" id="PTHR30363:SF4">
    <property type="entry name" value="GLYCEROL-3-PHOSPHATE REGULON REPRESSOR"/>
    <property type="match status" value="1"/>
</dbReference>
<dbReference type="InterPro" id="IPR036388">
    <property type="entry name" value="WH-like_DNA-bd_sf"/>
</dbReference>
<keyword evidence="7" id="KW-1185">Reference proteome</keyword>
<dbReference type="PANTHER" id="PTHR30363">
    <property type="entry name" value="HTH-TYPE TRANSCRIPTIONAL REGULATOR SRLR-RELATED"/>
    <property type="match status" value="1"/>
</dbReference>
<dbReference type="InterPro" id="IPR037171">
    <property type="entry name" value="NagB/RpiA_transferase-like"/>
</dbReference>
<dbReference type="EMBL" id="JAESVA010000005">
    <property type="protein sequence ID" value="MCB8882011.1"/>
    <property type="molecule type" value="Genomic_DNA"/>
</dbReference>